<dbReference type="Gene3D" id="3.40.50.300">
    <property type="entry name" value="P-loop containing nucleotide triphosphate hydrolases"/>
    <property type="match status" value="2"/>
</dbReference>
<gene>
    <name evidence="2" type="ORF">CFX0092_A2027</name>
</gene>
<evidence type="ECO:0000313" key="3">
    <source>
        <dbReference type="Proteomes" id="UP000215027"/>
    </source>
</evidence>
<sequence length="552" mass="62130">MSTKVDFGVLYGQKTTEDALLIYSSYEDAKASPQTGDFIILTPKDEGGTKYLARVEAEIYDEDPIFRSQDKTLIAVHYARIAERELSERDKQKMFSYTYKVRILGTFTDTGASLSFTTAVRKLPSVSYIARHVNKREIENILNKTNENGVKIGYLCVGENIFTDKGPILFNIDKLRSKRTMVFAQSGFGKTNLVKVLLYHMVKNTSYGKLIFDLNGEYVLRSTEAKTYGLADINEDNIRSNLVVYSDKDIPTFYRSAEASFDYKGKVELDMVTHLTVGDILNFGAGFSEVMKSFLLYLDEEGVTDFIKRIDEYVKNPQLLHVQYPDFWALNKKNEVDASASKTVAAIRKRVKYLIDEGKGLHSATSKLVEDVSEALKKGKTVIIDLSLKDNAAASIVSTLLVRGLFEGNKREFTSNQPEKVINAVIFVEEAQNVLSDEFVRSNANPFVRVAKEGRKFGLGLVAITQRPSAISEEIRTQAENFFAFHMGNSDDIKALVRSNINYDGVISSFIQRETIPGNLYMVSSDQAFALPVRVDEFEKLVAKDVYPNLKF</sequence>
<protein>
    <recommendedName>
        <fullName evidence="1">Helicase HerA central domain-containing protein</fullName>
    </recommendedName>
</protein>
<dbReference type="PANTHER" id="PTHR42957:SF1">
    <property type="entry name" value="HELICASE MJ1565-RELATED"/>
    <property type="match status" value="1"/>
</dbReference>
<keyword evidence="3" id="KW-1185">Reference proteome</keyword>
<dbReference type="AlphaFoldDB" id="A0A160T512"/>
<dbReference type="InterPro" id="IPR027417">
    <property type="entry name" value="P-loop_NTPase"/>
</dbReference>
<evidence type="ECO:0000259" key="1">
    <source>
        <dbReference type="Pfam" id="PF01935"/>
    </source>
</evidence>
<proteinExistence type="predicted"/>
<name>A0A160T512_9CHLR</name>
<accession>A0A160T512</accession>
<dbReference type="InterPro" id="IPR002789">
    <property type="entry name" value="HerA_central"/>
</dbReference>
<dbReference type="KEGG" id="pbf:CFX0092_A2027"/>
<dbReference type="Pfam" id="PF01935">
    <property type="entry name" value="DUF87"/>
    <property type="match status" value="1"/>
</dbReference>
<feature type="domain" description="Helicase HerA central" evidence="1">
    <location>
        <begin position="157"/>
        <end position="403"/>
    </location>
</feature>
<dbReference type="SUPFAM" id="SSF52540">
    <property type="entry name" value="P-loop containing nucleoside triphosphate hydrolases"/>
    <property type="match status" value="1"/>
</dbReference>
<organism evidence="2 3">
    <name type="scientific">Candidatus Promineifilum breve</name>
    <dbReference type="NCBI Taxonomy" id="1806508"/>
    <lineage>
        <taxon>Bacteria</taxon>
        <taxon>Bacillati</taxon>
        <taxon>Chloroflexota</taxon>
        <taxon>Ardenticatenia</taxon>
        <taxon>Candidatus Promineifilales</taxon>
        <taxon>Candidatus Promineifilaceae</taxon>
        <taxon>Candidatus Promineifilum</taxon>
    </lineage>
</organism>
<evidence type="ECO:0000313" key="2">
    <source>
        <dbReference type="EMBL" id="CUS03905.2"/>
    </source>
</evidence>
<reference evidence="2" key="1">
    <citation type="submission" date="2016-01" db="EMBL/GenBank/DDBJ databases">
        <authorList>
            <person name="Mcilroy J.S."/>
            <person name="Karst M S."/>
            <person name="Albertsen M."/>
        </authorList>
    </citation>
    <scope>NUCLEOTIDE SEQUENCE</scope>
    <source>
        <strain evidence="2">Cfx-K</strain>
    </source>
</reference>
<dbReference type="PANTHER" id="PTHR42957">
    <property type="entry name" value="HELICASE MJ1565-RELATED"/>
    <property type="match status" value="1"/>
</dbReference>
<dbReference type="OrthoDB" id="9806951at2"/>
<dbReference type="Proteomes" id="UP000215027">
    <property type="component" value="Chromosome I"/>
</dbReference>
<dbReference type="EMBL" id="LN890655">
    <property type="protein sequence ID" value="CUS03905.2"/>
    <property type="molecule type" value="Genomic_DNA"/>
</dbReference>
<dbReference type="InterPro" id="IPR008571">
    <property type="entry name" value="HerA-like"/>
</dbReference>
<dbReference type="RefSeq" id="WP_095043331.1">
    <property type="nucleotide sequence ID" value="NZ_LN890655.1"/>
</dbReference>